<protein>
    <submittedName>
        <fullName evidence="5">Transcriptional regulator, MarR family protein</fullName>
    </submittedName>
</protein>
<dbReference type="PRINTS" id="PR00598">
    <property type="entry name" value="HTHMARR"/>
</dbReference>
<organism evidence="5 6">
    <name type="scientific">Paraglaciecola arctica BSs20135</name>
    <dbReference type="NCBI Taxonomy" id="493475"/>
    <lineage>
        <taxon>Bacteria</taxon>
        <taxon>Pseudomonadati</taxon>
        <taxon>Pseudomonadota</taxon>
        <taxon>Gammaproteobacteria</taxon>
        <taxon>Alteromonadales</taxon>
        <taxon>Alteromonadaceae</taxon>
        <taxon>Paraglaciecola</taxon>
    </lineage>
</organism>
<accession>K6Z9T0</accession>
<dbReference type="EMBL" id="BAEO01000049">
    <property type="protein sequence ID" value="GAC20205.1"/>
    <property type="molecule type" value="Genomic_DNA"/>
</dbReference>
<evidence type="ECO:0000313" key="5">
    <source>
        <dbReference type="EMBL" id="GAC20205.1"/>
    </source>
</evidence>
<evidence type="ECO:0000256" key="2">
    <source>
        <dbReference type="ARBA" id="ARBA00023125"/>
    </source>
</evidence>
<dbReference type="PROSITE" id="PS01117">
    <property type="entry name" value="HTH_MARR_1"/>
    <property type="match status" value="1"/>
</dbReference>
<dbReference type="RefSeq" id="WP_007621916.1">
    <property type="nucleotide sequence ID" value="NZ_BAEO01000049.1"/>
</dbReference>
<evidence type="ECO:0000313" key="6">
    <source>
        <dbReference type="Proteomes" id="UP000006327"/>
    </source>
</evidence>
<dbReference type="eggNOG" id="COG1846">
    <property type="taxonomic scope" value="Bacteria"/>
</dbReference>
<keyword evidence="6" id="KW-1185">Reference proteome</keyword>
<evidence type="ECO:0000256" key="3">
    <source>
        <dbReference type="ARBA" id="ARBA00023163"/>
    </source>
</evidence>
<dbReference type="SUPFAM" id="SSF46785">
    <property type="entry name" value="Winged helix' DNA-binding domain"/>
    <property type="match status" value="1"/>
</dbReference>
<dbReference type="GO" id="GO:0003700">
    <property type="term" value="F:DNA-binding transcription factor activity"/>
    <property type="evidence" value="ECO:0007669"/>
    <property type="project" value="InterPro"/>
</dbReference>
<evidence type="ECO:0000259" key="4">
    <source>
        <dbReference type="PROSITE" id="PS50995"/>
    </source>
</evidence>
<dbReference type="InterPro" id="IPR036390">
    <property type="entry name" value="WH_DNA-bd_sf"/>
</dbReference>
<dbReference type="InterPro" id="IPR023187">
    <property type="entry name" value="Tscrpt_reg_MarR-type_CS"/>
</dbReference>
<dbReference type="PANTHER" id="PTHR42756:SF1">
    <property type="entry name" value="TRANSCRIPTIONAL REPRESSOR OF EMRAB OPERON"/>
    <property type="match status" value="1"/>
</dbReference>
<sequence length="161" mass="18223">MQKYEELLVSLRKVTRAIGLYSKKLSKESGLTSPQLIVLKEIDQHKGCMVKDIAQSINLSSATVTSILDRLEARSYVIRERSLTDKRRVGLHLTELGKTVVKDAPRPLQAHFIDRFEKLEEWEQTQLVSTMQRIASMMDAENLDAAPLLEVGALQDMTTPE</sequence>
<dbReference type="PANTHER" id="PTHR42756">
    <property type="entry name" value="TRANSCRIPTIONAL REGULATOR, MARR"/>
    <property type="match status" value="1"/>
</dbReference>
<dbReference type="InterPro" id="IPR036388">
    <property type="entry name" value="WH-like_DNA-bd_sf"/>
</dbReference>
<proteinExistence type="predicted"/>
<feature type="domain" description="HTH marR-type" evidence="4">
    <location>
        <begin position="4"/>
        <end position="136"/>
    </location>
</feature>
<evidence type="ECO:0000256" key="1">
    <source>
        <dbReference type="ARBA" id="ARBA00023015"/>
    </source>
</evidence>
<dbReference type="OrthoDB" id="7502947at2"/>
<dbReference type="PROSITE" id="PS50995">
    <property type="entry name" value="HTH_MARR_2"/>
    <property type="match status" value="1"/>
</dbReference>
<dbReference type="Pfam" id="PF01047">
    <property type="entry name" value="MarR"/>
    <property type="match status" value="1"/>
</dbReference>
<keyword evidence="2" id="KW-0238">DNA-binding</keyword>
<dbReference type="STRING" id="493475.GARC_3246"/>
<reference evidence="5 6" key="1">
    <citation type="journal article" date="2017" name="Antonie Van Leeuwenhoek">
        <title>Rhizobium rhizosphaerae sp. nov., a novel species isolated from rice rhizosphere.</title>
        <authorList>
            <person name="Zhao J.J."/>
            <person name="Zhang J."/>
            <person name="Zhang R.J."/>
            <person name="Zhang C.W."/>
            <person name="Yin H.Q."/>
            <person name="Zhang X.X."/>
        </authorList>
    </citation>
    <scope>NUCLEOTIDE SEQUENCE [LARGE SCALE GENOMIC DNA]</scope>
    <source>
        <strain evidence="5 6">BSs20135</strain>
    </source>
</reference>
<gene>
    <name evidence="5" type="ORF">GARC_3246</name>
</gene>
<comment type="caution">
    <text evidence="5">The sequence shown here is derived from an EMBL/GenBank/DDBJ whole genome shotgun (WGS) entry which is preliminary data.</text>
</comment>
<dbReference type="InterPro" id="IPR000835">
    <property type="entry name" value="HTH_MarR-typ"/>
</dbReference>
<dbReference type="Proteomes" id="UP000006327">
    <property type="component" value="Unassembled WGS sequence"/>
</dbReference>
<name>K6Z9T0_9ALTE</name>
<dbReference type="Gene3D" id="1.10.10.10">
    <property type="entry name" value="Winged helix-like DNA-binding domain superfamily/Winged helix DNA-binding domain"/>
    <property type="match status" value="1"/>
</dbReference>
<keyword evidence="1" id="KW-0805">Transcription regulation</keyword>
<dbReference type="SMART" id="SM00347">
    <property type="entry name" value="HTH_MARR"/>
    <property type="match status" value="1"/>
</dbReference>
<keyword evidence="3" id="KW-0804">Transcription</keyword>
<dbReference type="GO" id="GO:0003677">
    <property type="term" value="F:DNA binding"/>
    <property type="evidence" value="ECO:0007669"/>
    <property type="project" value="UniProtKB-KW"/>
</dbReference>
<dbReference type="AlphaFoldDB" id="K6Z9T0"/>